<feature type="region of interest" description="Disordered" evidence="8">
    <location>
        <begin position="1"/>
        <end position="28"/>
    </location>
</feature>
<dbReference type="InterPro" id="IPR050689">
    <property type="entry name" value="FKBP-type_PPIase"/>
</dbReference>
<comment type="catalytic activity">
    <reaction evidence="1 7">
        <text>[protein]-peptidylproline (omega=180) = [protein]-peptidylproline (omega=0)</text>
        <dbReference type="Rhea" id="RHEA:16237"/>
        <dbReference type="Rhea" id="RHEA-COMP:10747"/>
        <dbReference type="Rhea" id="RHEA-COMP:10748"/>
        <dbReference type="ChEBI" id="CHEBI:83833"/>
        <dbReference type="ChEBI" id="CHEBI:83834"/>
        <dbReference type="EC" id="5.2.1.8"/>
    </reaction>
</comment>
<dbReference type="Gene3D" id="3.10.50.40">
    <property type="match status" value="1"/>
</dbReference>
<dbReference type="STRING" id="1314674.A0A0D7B4L4"/>
<dbReference type="Pfam" id="PF00254">
    <property type="entry name" value="FKBP_C"/>
    <property type="match status" value="1"/>
</dbReference>
<proteinExistence type="inferred from homology"/>
<dbReference type="PANTHER" id="PTHR10516">
    <property type="entry name" value="PEPTIDYL-PROLYL CIS-TRANS ISOMERASE"/>
    <property type="match status" value="1"/>
</dbReference>
<evidence type="ECO:0000256" key="7">
    <source>
        <dbReference type="PROSITE-ProRule" id="PRU00277"/>
    </source>
</evidence>
<evidence type="ECO:0000259" key="9">
    <source>
        <dbReference type="PROSITE" id="PS50059"/>
    </source>
</evidence>
<name>A0A0D7B4L4_9AGAR</name>
<dbReference type="EMBL" id="KN880635">
    <property type="protein sequence ID" value="KIY64456.1"/>
    <property type="molecule type" value="Genomic_DNA"/>
</dbReference>
<keyword evidence="11" id="KW-1185">Reference proteome</keyword>
<feature type="domain" description="PPIase FKBP-type" evidence="9">
    <location>
        <begin position="31"/>
        <end position="119"/>
    </location>
</feature>
<evidence type="ECO:0000256" key="2">
    <source>
        <dbReference type="ARBA" id="ARBA00002388"/>
    </source>
</evidence>
<evidence type="ECO:0000256" key="8">
    <source>
        <dbReference type="SAM" id="MobiDB-lite"/>
    </source>
</evidence>
<dbReference type="InterPro" id="IPR046357">
    <property type="entry name" value="PPIase_dom_sf"/>
</dbReference>
<sequence>MVERETQAEMDRGVTIENRSGGDGKTFPKKGDKVTIHYVGTLLDGTQFDSSRDRNDPFVTEIGVGKVIKGWDEGVPQLSVGERATLVATPDYAYGSRGFPPVIPANSTLKFDVELISIN</sequence>
<keyword evidence="4 7" id="KW-0697">Rotamase</keyword>
<dbReference type="InterPro" id="IPR001179">
    <property type="entry name" value="PPIase_FKBP_dom"/>
</dbReference>
<keyword evidence="5 7" id="KW-0413">Isomerase</keyword>
<protein>
    <recommendedName>
        <fullName evidence="3 7">peptidylprolyl isomerase</fullName>
        <ecNumber evidence="3 7">5.2.1.8</ecNumber>
    </recommendedName>
</protein>
<evidence type="ECO:0000313" key="11">
    <source>
        <dbReference type="Proteomes" id="UP000054007"/>
    </source>
</evidence>
<comment type="similarity">
    <text evidence="6">Belongs to the FKBP-type PPIase family. FKBP1 subfamily.</text>
</comment>
<evidence type="ECO:0000256" key="6">
    <source>
        <dbReference type="ARBA" id="ARBA00038106"/>
    </source>
</evidence>
<dbReference type="AlphaFoldDB" id="A0A0D7B4L4"/>
<dbReference type="OrthoDB" id="1902587at2759"/>
<dbReference type="PANTHER" id="PTHR10516:SF443">
    <property type="entry name" value="FK506-BINDING PROTEIN 59-RELATED"/>
    <property type="match status" value="1"/>
</dbReference>
<accession>A0A0D7B4L4</accession>
<dbReference type="Proteomes" id="UP000054007">
    <property type="component" value="Unassembled WGS sequence"/>
</dbReference>
<evidence type="ECO:0000256" key="5">
    <source>
        <dbReference type="ARBA" id="ARBA00023235"/>
    </source>
</evidence>
<dbReference type="GO" id="GO:0003755">
    <property type="term" value="F:peptidyl-prolyl cis-trans isomerase activity"/>
    <property type="evidence" value="ECO:0007669"/>
    <property type="project" value="UniProtKB-KW"/>
</dbReference>
<comment type="function">
    <text evidence="2">PPIases accelerate the folding of proteins. It catalyzes the cis-trans isomerization of proline imidic peptide bonds in oligopeptides.</text>
</comment>
<evidence type="ECO:0000256" key="1">
    <source>
        <dbReference type="ARBA" id="ARBA00000971"/>
    </source>
</evidence>
<gene>
    <name evidence="10" type="ORF">CYLTODRAFT_457207</name>
</gene>
<reference evidence="10 11" key="1">
    <citation type="journal article" date="2015" name="Fungal Genet. Biol.">
        <title>Evolution of novel wood decay mechanisms in Agaricales revealed by the genome sequences of Fistulina hepatica and Cylindrobasidium torrendii.</title>
        <authorList>
            <person name="Floudas D."/>
            <person name="Held B.W."/>
            <person name="Riley R."/>
            <person name="Nagy L.G."/>
            <person name="Koehler G."/>
            <person name="Ransdell A.S."/>
            <person name="Younus H."/>
            <person name="Chow J."/>
            <person name="Chiniquy J."/>
            <person name="Lipzen A."/>
            <person name="Tritt A."/>
            <person name="Sun H."/>
            <person name="Haridas S."/>
            <person name="LaButti K."/>
            <person name="Ohm R.A."/>
            <person name="Kues U."/>
            <person name="Blanchette R.A."/>
            <person name="Grigoriev I.V."/>
            <person name="Minto R.E."/>
            <person name="Hibbett D.S."/>
        </authorList>
    </citation>
    <scope>NUCLEOTIDE SEQUENCE [LARGE SCALE GENOMIC DNA]</scope>
    <source>
        <strain evidence="10 11">FP15055 ss-10</strain>
    </source>
</reference>
<evidence type="ECO:0000256" key="4">
    <source>
        <dbReference type="ARBA" id="ARBA00023110"/>
    </source>
</evidence>
<evidence type="ECO:0000313" key="10">
    <source>
        <dbReference type="EMBL" id="KIY64456.1"/>
    </source>
</evidence>
<dbReference type="SUPFAM" id="SSF54534">
    <property type="entry name" value="FKBP-like"/>
    <property type="match status" value="1"/>
</dbReference>
<organism evidence="10 11">
    <name type="scientific">Cylindrobasidium torrendii FP15055 ss-10</name>
    <dbReference type="NCBI Taxonomy" id="1314674"/>
    <lineage>
        <taxon>Eukaryota</taxon>
        <taxon>Fungi</taxon>
        <taxon>Dikarya</taxon>
        <taxon>Basidiomycota</taxon>
        <taxon>Agaricomycotina</taxon>
        <taxon>Agaricomycetes</taxon>
        <taxon>Agaricomycetidae</taxon>
        <taxon>Agaricales</taxon>
        <taxon>Marasmiineae</taxon>
        <taxon>Physalacriaceae</taxon>
        <taxon>Cylindrobasidium</taxon>
    </lineage>
</organism>
<evidence type="ECO:0000256" key="3">
    <source>
        <dbReference type="ARBA" id="ARBA00013194"/>
    </source>
</evidence>
<dbReference type="EC" id="5.2.1.8" evidence="3 7"/>
<dbReference type="PROSITE" id="PS50059">
    <property type="entry name" value="FKBP_PPIASE"/>
    <property type="match status" value="1"/>
</dbReference>
<feature type="compositionally biased region" description="Basic and acidic residues" evidence="8">
    <location>
        <begin position="1"/>
        <end position="14"/>
    </location>
</feature>
<dbReference type="FunFam" id="3.10.50.40:FF:000025">
    <property type="entry name" value="Peptidylprolyl isomerase"/>
    <property type="match status" value="1"/>
</dbReference>
<dbReference type="GO" id="GO:0005737">
    <property type="term" value="C:cytoplasm"/>
    <property type="evidence" value="ECO:0007669"/>
    <property type="project" value="TreeGrafter"/>
</dbReference>